<reference evidence="5 6" key="1">
    <citation type="submission" date="2014-03" db="EMBL/GenBank/DDBJ databases">
        <title>Bradyrhizobium valentinum sp. nov., isolated from effective nodules of Lupinus mariae-josephae, a lupine endemic of basic-lime soils in Eastern Spain.</title>
        <authorList>
            <person name="Duran D."/>
            <person name="Rey L."/>
            <person name="Navarro A."/>
            <person name="Busquets A."/>
            <person name="Imperial J."/>
            <person name="Ruiz-Argueso T."/>
        </authorList>
    </citation>
    <scope>NUCLEOTIDE SEQUENCE [LARGE SCALE GENOMIC DNA]</scope>
    <source>
        <strain evidence="5 6">PAC68</strain>
    </source>
</reference>
<gene>
    <name evidence="5" type="ORF">CQ12_03340</name>
</gene>
<evidence type="ECO:0000256" key="4">
    <source>
        <dbReference type="ARBA" id="ARBA00023315"/>
    </source>
</evidence>
<dbReference type="OrthoDB" id="9815592at2"/>
<keyword evidence="4" id="KW-0012">Acyltransferase</keyword>
<dbReference type="Proteomes" id="UP000050863">
    <property type="component" value="Unassembled WGS sequence"/>
</dbReference>
<dbReference type="InterPro" id="IPR001451">
    <property type="entry name" value="Hexapep"/>
</dbReference>
<dbReference type="STRING" id="280332.CQ12_03340"/>
<dbReference type="CDD" id="cd03349">
    <property type="entry name" value="LbH_XAT"/>
    <property type="match status" value="1"/>
</dbReference>
<dbReference type="Pfam" id="PF00132">
    <property type="entry name" value="Hexapep"/>
    <property type="match status" value="1"/>
</dbReference>
<dbReference type="NCBIfam" id="TIGR03308">
    <property type="entry name" value="phn_thr-fam"/>
    <property type="match status" value="1"/>
</dbReference>
<evidence type="ECO:0000256" key="1">
    <source>
        <dbReference type="ARBA" id="ARBA00007274"/>
    </source>
</evidence>
<dbReference type="PANTHER" id="PTHR43300">
    <property type="entry name" value="ACETYLTRANSFERASE"/>
    <property type="match status" value="1"/>
</dbReference>
<accession>A0A0R3KIZ4</accession>
<protein>
    <submittedName>
        <fullName evidence="5">Acetyltransferase</fullName>
    </submittedName>
</protein>
<keyword evidence="6" id="KW-1185">Reference proteome</keyword>
<dbReference type="InterPro" id="IPR050179">
    <property type="entry name" value="Trans_hexapeptide_repeat"/>
</dbReference>
<evidence type="ECO:0000256" key="2">
    <source>
        <dbReference type="ARBA" id="ARBA00022679"/>
    </source>
</evidence>
<dbReference type="InterPro" id="IPR011004">
    <property type="entry name" value="Trimer_LpxA-like_sf"/>
</dbReference>
<dbReference type="RefSeq" id="WP_057839921.1">
    <property type="nucleotide sequence ID" value="NZ_LLXZ01000205.1"/>
</dbReference>
<dbReference type="GO" id="GO:0016746">
    <property type="term" value="F:acyltransferase activity"/>
    <property type="evidence" value="ECO:0007669"/>
    <property type="project" value="UniProtKB-KW"/>
</dbReference>
<dbReference type="EMBL" id="LLXZ01000205">
    <property type="protein sequence ID" value="KRQ95635.1"/>
    <property type="molecule type" value="Genomic_DNA"/>
</dbReference>
<dbReference type="InterPro" id="IPR017694">
    <property type="entry name" value="Phosphonate_tfrase_rpt"/>
</dbReference>
<keyword evidence="3" id="KW-0677">Repeat</keyword>
<dbReference type="AlphaFoldDB" id="A0A0R3KIZ4"/>
<dbReference type="PROSITE" id="PS00101">
    <property type="entry name" value="HEXAPEP_TRANSFERASES"/>
    <property type="match status" value="1"/>
</dbReference>
<dbReference type="Gene3D" id="2.160.10.10">
    <property type="entry name" value="Hexapeptide repeat proteins"/>
    <property type="match status" value="1"/>
</dbReference>
<organism evidence="5 6">
    <name type="scientific">Bradyrhizobium jicamae</name>
    <dbReference type="NCBI Taxonomy" id="280332"/>
    <lineage>
        <taxon>Bacteria</taxon>
        <taxon>Pseudomonadati</taxon>
        <taxon>Pseudomonadota</taxon>
        <taxon>Alphaproteobacteria</taxon>
        <taxon>Hyphomicrobiales</taxon>
        <taxon>Nitrobacteraceae</taxon>
        <taxon>Bradyrhizobium</taxon>
    </lineage>
</organism>
<comment type="caution">
    <text evidence="5">The sequence shown here is derived from an EMBL/GenBank/DDBJ whole genome shotgun (WGS) entry which is preliminary data.</text>
</comment>
<proteinExistence type="inferred from homology"/>
<evidence type="ECO:0000313" key="6">
    <source>
        <dbReference type="Proteomes" id="UP000050863"/>
    </source>
</evidence>
<evidence type="ECO:0000256" key="3">
    <source>
        <dbReference type="ARBA" id="ARBA00022737"/>
    </source>
</evidence>
<dbReference type="SUPFAM" id="SSF51161">
    <property type="entry name" value="Trimeric LpxA-like enzymes"/>
    <property type="match status" value="1"/>
</dbReference>
<evidence type="ECO:0000313" key="5">
    <source>
        <dbReference type="EMBL" id="KRQ95635.1"/>
    </source>
</evidence>
<sequence length="222" mass="24504">MHQAAPSRPKLAETVIEPTVKLRETTVGRCCEILGDTAIEYTALGDYSYLGPGCMVADAQIGRFCAIAAQVRIGAPNHPLDRPSQHRFTYCPEYYTATAQRDHTFFKQRRDDRVVIGNDVWIGHAVIVMPGVNVGDGAVLAAGAVVTRDVAPYTIVGGVPARQIGERFNRNIAAQLSRIGWWNWPPETIWDRLPEFQSGDVEAFCARWDKVKPSPPQSANLT</sequence>
<comment type="similarity">
    <text evidence="1">Belongs to the transferase hexapeptide repeat family.</text>
</comment>
<keyword evidence="2 5" id="KW-0808">Transferase</keyword>
<name>A0A0R3KIZ4_9BRAD</name>
<dbReference type="PANTHER" id="PTHR43300:SF11">
    <property type="entry name" value="ACETYLTRANSFERASE RV3034C-RELATED"/>
    <property type="match status" value="1"/>
</dbReference>
<dbReference type="InterPro" id="IPR018357">
    <property type="entry name" value="Hexapep_transf_CS"/>
</dbReference>